<dbReference type="InterPro" id="IPR038796">
    <property type="entry name" value="At1g76070-like"/>
</dbReference>
<dbReference type="PANTHER" id="PTHR34779">
    <property type="entry name" value="OS09G0542900 PROTEIN"/>
    <property type="match status" value="1"/>
</dbReference>
<accession>A0AAP0BUA6</accession>
<gene>
    <name evidence="2" type="ORF">KSP39_PZI004378</name>
</gene>
<protein>
    <recommendedName>
        <fullName evidence="4">Syringolide-induced protein 14-1-1</fullName>
    </recommendedName>
</protein>
<organism evidence="2 3">
    <name type="scientific">Platanthera zijinensis</name>
    <dbReference type="NCBI Taxonomy" id="2320716"/>
    <lineage>
        <taxon>Eukaryota</taxon>
        <taxon>Viridiplantae</taxon>
        <taxon>Streptophyta</taxon>
        <taxon>Embryophyta</taxon>
        <taxon>Tracheophyta</taxon>
        <taxon>Spermatophyta</taxon>
        <taxon>Magnoliopsida</taxon>
        <taxon>Liliopsida</taxon>
        <taxon>Asparagales</taxon>
        <taxon>Orchidaceae</taxon>
        <taxon>Orchidoideae</taxon>
        <taxon>Orchideae</taxon>
        <taxon>Orchidinae</taxon>
        <taxon>Platanthera</taxon>
    </lineage>
</organism>
<feature type="compositionally biased region" description="Basic residues" evidence="1">
    <location>
        <begin position="75"/>
        <end position="84"/>
    </location>
</feature>
<feature type="compositionally biased region" description="Basic and acidic residues" evidence="1">
    <location>
        <begin position="88"/>
        <end position="97"/>
    </location>
</feature>
<feature type="region of interest" description="Disordered" evidence="1">
    <location>
        <begin position="166"/>
        <end position="185"/>
    </location>
</feature>
<keyword evidence="3" id="KW-1185">Reference proteome</keyword>
<dbReference type="AlphaFoldDB" id="A0AAP0BUA6"/>
<evidence type="ECO:0008006" key="4">
    <source>
        <dbReference type="Google" id="ProtNLM"/>
    </source>
</evidence>
<dbReference type="EMBL" id="JBBWWQ010000003">
    <property type="protein sequence ID" value="KAK8951082.1"/>
    <property type="molecule type" value="Genomic_DNA"/>
</dbReference>
<evidence type="ECO:0000256" key="1">
    <source>
        <dbReference type="SAM" id="MobiDB-lite"/>
    </source>
</evidence>
<sequence length="231" mass="25666">MERQPRSKADSMMNYLSKAATFTVSNPPASPGWRSDRGFSGPMVSIIPKDARHKKRSDSAREPSSPKISCMGQIKPKKKKKKRGTAPARERQKEKAGKKPGAGKRIFGPCFNRLFCRRVRPGGVPKLEPEVKAEKKWEPPAVAPAPAMGSGLGMMRRYQSGRETLGDFDWTKMPTEENHGEEEEERVIIPHSAPILMGGGPAAAAAEPKKEVNLWRRREKAPPIPLHIEKN</sequence>
<evidence type="ECO:0000313" key="2">
    <source>
        <dbReference type="EMBL" id="KAK8951082.1"/>
    </source>
</evidence>
<comment type="caution">
    <text evidence="2">The sequence shown here is derived from an EMBL/GenBank/DDBJ whole genome shotgun (WGS) entry which is preliminary data.</text>
</comment>
<proteinExistence type="predicted"/>
<feature type="region of interest" description="Disordered" evidence="1">
    <location>
        <begin position="21"/>
        <end position="104"/>
    </location>
</feature>
<name>A0AAP0BUA6_9ASPA</name>
<dbReference type="Proteomes" id="UP001418222">
    <property type="component" value="Unassembled WGS sequence"/>
</dbReference>
<dbReference type="PANTHER" id="PTHR34779:SF1">
    <property type="entry name" value="OS09G0542900 PROTEIN"/>
    <property type="match status" value="1"/>
</dbReference>
<evidence type="ECO:0000313" key="3">
    <source>
        <dbReference type="Proteomes" id="UP001418222"/>
    </source>
</evidence>
<reference evidence="2 3" key="1">
    <citation type="journal article" date="2022" name="Nat. Plants">
        <title>Genomes of leafy and leafless Platanthera orchids illuminate the evolution of mycoheterotrophy.</title>
        <authorList>
            <person name="Li M.H."/>
            <person name="Liu K.W."/>
            <person name="Li Z."/>
            <person name="Lu H.C."/>
            <person name="Ye Q.L."/>
            <person name="Zhang D."/>
            <person name="Wang J.Y."/>
            <person name="Li Y.F."/>
            <person name="Zhong Z.M."/>
            <person name="Liu X."/>
            <person name="Yu X."/>
            <person name="Liu D.K."/>
            <person name="Tu X.D."/>
            <person name="Liu B."/>
            <person name="Hao Y."/>
            <person name="Liao X.Y."/>
            <person name="Jiang Y.T."/>
            <person name="Sun W.H."/>
            <person name="Chen J."/>
            <person name="Chen Y.Q."/>
            <person name="Ai Y."/>
            <person name="Zhai J.W."/>
            <person name="Wu S.S."/>
            <person name="Zhou Z."/>
            <person name="Hsiao Y.Y."/>
            <person name="Wu W.L."/>
            <person name="Chen Y.Y."/>
            <person name="Lin Y.F."/>
            <person name="Hsu J.L."/>
            <person name="Li C.Y."/>
            <person name="Wang Z.W."/>
            <person name="Zhao X."/>
            <person name="Zhong W.Y."/>
            <person name="Ma X.K."/>
            <person name="Ma L."/>
            <person name="Huang J."/>
            <person name="Chen G.Z."/>
            <person name="Huang M.Z."/>
            <person name="Huang L."/>
            <person name="Peng D.H."/>
            <person name="Luo Y.B."/>
            <person name="Zou S.Q."/>
            <person name="Chen S.P."/>
            <person name="Lan S."/>
            <person name="Tsai W.C."/>
            <person name="Van de Peer Y."/>
            <person name="Liu Z.J."/>
        </authorList>
    </citation>
    <scope>NUCLEOTIDE SEQUENCE [LARGE SCALE GENOMIC DNA]</scope>
    <source>
        <strain evidence="2">Lor287</strain>
    </source>
</reference>